<comment type="similarity">
    <text evidence="1 5">Belongs to the peptidase C14A family.</text>
</comment>
<dbReference type="InterPro" id="IPR011600">
    <property type="entry name" value="Pept_C14_caspase"/>
</dbReference>
<dbReference type="PROSITE" id="PS01122">
    <property type="entry name" value="CASPASE_CYS"/>
    <property type="match status" value="1"/>
</dbReference>
<dbReference type="InParanoid" id="A0A1X7TRC6"/>
<dbReference type="SUPFAM" id="SSF52129">
    <property type="entry name" value="Caspase-like"/>
    <property type="match status" value="2"/>
</dbReference>
<feature type="domain" description="Caspase family p10" evidence="7">
    <location>
        <begin position="197"/>
        <end position="236"/>
    </location>
</feature>
<feature type="region of interest" description="Disordered" evidence="6">
    <location>
        <begin position="1"/>
        <end position="23"/>
    </location>
</feature>
<evidence type="ECO:0000259" key="7">
    <source>
        <dbReference type="PROSITE" id="PS50207"/>
    </source>
</evidence>
<keyword evidence="4" id="KW-0378">Hydrolase</keyword>
<evidence type="ECO:0000256" key="6">
    <source>
        <dbReference type="SAM" id="MobiDB-lite"/>
    </source>
</evidence>
<dbReference type="InterPro" id="IPR015917">
    <property type="entry name" value="Pept_C14A"/>
</dbReference>
<dbReference type="PANTHER" id="PTHR47901">
    <property type="entry name" value="CASPASE RECRUITMENT DOMAIN-CONTAINING PROTEIN 18"/>
    <property type="match status" value="1"/>
</dbReference>
<evidence type="ECO:0000256" key="5">
    <source>
        <dbReference type="RuleBase" id="RU003971"/>
    </source>
</evidence>
<feature type="compositionally biased region" description="Pro residues" evidence="6">
    <location>
        <begin position="1"/>
        <end position="12"/>
    </location>
</feature>
<dbReference type="Gene3D" id="3.40.50.1460">
    <property type="match status" value="2"/>
</dbReference>
<reference evidence="9" key="1">
    <citation type="submission" date="2017-05" db="UniProtKB">
        <authorList>
            <consortium name="EnsemblMetazoa"/>
        </authorList>
    </citation>
    <scope>IDENTIFICATION</scope>
</reference>
<dbReference type="SMART" id="SM00115">
    <property type="entry name" value="CASc"/>
    <property type="match status" value="1"/>
</dbReference>
<dbReference type="EnsemblMetazoa" id="Aqu2.1.17543_001">
    <property type="protein sequence ID" value="Aqu2.1.17543_001"/>
    <property type="gene ID" value="Aqu2.1.17543"/>
</dbReference>
<dbReference type="InterPro" id="IPR029030">
    <property type="entry name" value="Caspase-like_dom_sf"/>
</dbReference>
<evidence type="ECO:0000256" key="4">
    <source>
        <dbReference type="ARBA" id="ARBA00022801"/>
    </source>
</evidence>
<proteinExistence type="inferred from homology"/>
<dbReference type="Pfam" id="PF00656">
    <property type="entry name" value="Peptidase_C14"/>
    <property type="match status" value="2"/>
</dbReference>
<dbReference type="InterPro" id="IPR002398">
    <property type="entry name" value="Pept_C14"/>
</dbReference>
<dbReference type="PANTHER" id="PTHR47901:SF8">
    <property type="entry name" value="CASPASE-3"/>
    <property type="match status" value="1"/>
</dbReference>
<dbReference type="PROSITE" id="PS50207">
    <property type="entry name" value="CASPASE_P10"/>
    <property type="match status" value="1"/>
</dbReference>
<evidence type="ECO:0000313" key="9">
    <source>
        <dbReference type="EnsemblMetazoa" id="Aqu2.1.17543_001"/>
    </source>
</evidence>
<dbReference type="PRINTS" id="PR00376">
    <property type="entry name" value="IL1BCENZYME"/>
</dbReference>
<keyword evidence="3" id="KW-0053">Apoptosis</keyword>
<dbReference type="InterPro" id="IPR002138">
    <property type="entry name" value="Pept_C14_p10"/>
</dbReference>
<dbReference type="STRING" id="400682.A0A1X7TRC6"/>
<evidence type="ECO:0000259" key="8">
    <source>
        <dbReference type="PROSITE" id="PS50208"/>
    </source>
</evidence>
<evidence type="ECO:0000256" key="3">
    <source>
        <dbReference type="ARBA" id="ARBA00022703"/>
    </source>
</evidence>
<dbReference type="GO" id="GO:0006508">
    <property type="term" value="P:proteolysis"/>
    <property type="evidence" value="ECO:0007669"/>
    <property type="project" value="UniProtKB-KW"/>
</dbReference>
<feature type="domain" description="Caspase family p20" evidence="8">
    <location>
        <begin position="34"/>
        <end position="158"/>
    </location>
</feature>
<dbReference type="InterPro" id="IPR001309">
    <property type="entry name" value="Pept_C14_p20"/>
</dbReference>
<keyword evidence="2" id="KW-0645">Protease</keyword>
<evidence type="ECO:0000256" key="2">
    <source>
        <dbReference type="ARBA" id="ARBA00022670"/>
    </source>
</evidence>
<dbReference type="OrthoDB" id="6114029at2759"/>
<dbReference type="GO" id="GO:0004197">
    <property type="term" value="F:cysteine-type endopeptidase activity"/>
    <property type="evidence" value="ECO:0007669"/>
    <property type="project" value="InterPro"/>
</dbReference>
<dbReference type="PROSITE" id="PS50208">
    <property type="entry name" value="CASPASE_P20"/>
    <property type="match status" value="1"/>
</dbReference>
<organism evidence="9">
    <name type="scientific">Amphimedon queenslandica</name>
    <name type="common">Sponge</name>
    <dbReference type="NCBI Taxonomy" id="400682"/>
    <lineage>
        <taxon>Eukaryota</taxon>
        <taxon>Metazoa</taxon>
        <taxon>Porifera</taxon>
        <taxon>Demospongiae</taxon>
        <taxon>Heteroscleromorpha</taxon>
        <taxon>Haplosclerida</taxon>
        <taxon>Niphatidae</taxon>
        <taxon>Amphimedon</taxon>
    </lineage>
</organism>
<protein>
    <recommendedName>
        <fullName evidence="10">Caspase family p20 domain-containing protein</fullName>
    </recommendedName>
</protein>
<accession>A0A1X7TRC6</accession>
<dbReference type="GO" id="GO:0006915">
    <property type="term" value="P:apoptotic process"/>
    <property type="evidence" value="ECO:0007669"/>
    <property type="project" value="UniProtKB-KW"/>
</dbReference>
<dbReference type="AlphaFoldDB" id="A0A1X7TRC6"/>
<name>A0A1X7TRC6_AMPQE</name>
<evidence type="ECO:0008006" key="10">
    <source>
        <dbReference type="Google" id="ProtNLM"/>
    </source>
</evidence>
<sequence>MAEFPGTPPFPTSPTDSWPEEIDENCHYPMGSIPQGLCLLINIAHFKRHEDRPGSSIDAASIKDVFENVLNFKVTMIADPTLQELHQELIKFYKIDHSAYDAFFVVILSHGDSGNVIYTSDSQSIKISEISDYFTSRMCPTLANKPKVFIVQACRGSKHNKTVSTDTKSGGSLDFMFRGLLHDGGGLSGDQIDSSTPDKVDFFYAFATIDEYEALRHFINGSWFINELVTVIRRFAIKFKKVNLEELMKKVNQSLSKKKYEDRMQACEVTSSIRKDIILSVNFSFASRTHSETSSMISSASSSEIMFNQKTLPKRVSSSPRNAMHTELVATSMSSTPNHFYTRSRERRSYSHGSNISLPMATPSATSELVASTSFISLRHQYSESSSYSMSRFSFSSSLASESEINLHFLSGSFSYKKPGYCIVINNNLSQYGHGKMETIRKVFSYQLGFHVQIYSSLTRKGIKRLLKTVATIDHSDIHCLIIVMLGIGKSKKLEISDIVTPFKSDNNTPKVFFFETNLNDKGYAFFYNELISLDIPHSFISIINDKVQMEETVLQYLLQTIKNSIVDVDFQSIMKSSQKAFSVLQSEHNIRFIDNLKNSLILKLLKSEARERDEKQESGLVDSNQKQVELILAFRLLAVIREDTIRLLKISRGNIMQVCKSLHISEGMPPSWKQAGTALALRTTLRLPVIPSARGKSLAVSVTDRLISMAKLKKVKAAIEVDRQLMEHVNVLMVECQLVTPNDVLIIPPELFELISNCIKFYKISEAKAMQQLDEYIESLHEQYAKVIDKVQGIH</sequence>
<dbReference type="InterPro" id="IPR033139">
    <property type="entry name" value="Caspase_cys_AS"/>
</dbReference>
<dbReference type="eggNOG" id="KOG3573">
    <property type="taxonomic scope" value="Eukaryota"/>
</dbReference>
<evidence type="ECO:0000256" key="1">
    <source>
        <dbReference type="ARBA" id="ARBA00010134"/>
    </source>
</evidence>